<gene>
    <name evidence="3" type="ORF">NDN08_006268</name>
</gene>
<dbReference type="InterPro" id="IPR050300">
    <property type="entry name" value="GDXG_lipolytic_enzyme"/>
</dbReference>
<dbReference type="InterPro" id="IPR029058">
    <property type="entry name" value="AB_hydrolase_fold"/>
</dbReference>
<evidence type="ECO:0000313" key="3">
    <source>
        <dbReference type="EMBL" id="KAJ8902951.1"/>
    </source>
</evidence>
<keyword evidence="1" id="KW-0378">Hydrolase</keyword>
<evidence type="ECO:0000259" key="2">
    <source>
        <dbReference type="Pfam" id="PF20434"/>
    </source>
</evidence>
<dbReference type="SUPFAM" id="SSF53474">
    <property type="entry name" value="alpha/beta-Hydrolases"/>
    <property type="match status" value="1"/>
</dbReference>
<dbReference type="GO" id="GO:0016787">
    <property type="term" value="F:hydrolase activity"/>
    <property type="evidence" value="ECO:0007669"/>
    <property type="project" value="UniProtKB-KW"/>
</dbReference>
<accession>A0AAV8UQT7</accession>
<organism evidence="3 4">
    <name type="scientific">Rhodosorus marinus</name>
    <dbReference type="NCBI Taxonomy" id="101924"/>
    <lineage>
        <taxon>Eukaryota</taxon>
        <taxon>Rhodophyta</taxon>
        <taxon>Stylonematophyceae</taxon>
        <taxon>Stylonematales</taxon>
        <taxon>Stylonemataceae</taxon>
        <taxon>Rhodosorus</taxon>
    </lineage>
</organism>
<feature type="domain" description="BD-FAE-like" evidence="2">
    <location>
        <begin position="23"/>
        <end position="215"/>
    </location>
</feature>
<sequence>MTPRQWRTWQYGANPLTQYVRLWMPSDNDREEFPVAVLVHGGFWRNIYSIDNSCHDTLAPFLCSKGFAVIDSEYRRSDHEGGGYPGTNEDVLHAVNSAKEMVREGIPLNLDRIVLIGHSAGATLALWYAAKVKSDKDLICPRLIVAIAPITDVRQAQTRQICEEQDAIAFYMKCKPEDGFEAETTYSSASPIHLLPNKVRSIVVAGRMDTIVPYDMITSYFDQVKDNSEYGPRHELLELDADHFQMVDAQHPAFQSIFTRIEARLCSGE</sequence>
<reference evidence="3 4" key="1">
    <citation type="journal article" date="2023" name="Nat. Commun.">
        <title>Origin of minicircular mitochondrial genomes in red algae.</title>
        <authorList>
            <person name="Lee Y."/>
            <person name="Cho C.H."/>
            <person name="Lee Y.M."/>
            <person name="Park S.I."/>
            <person name="Yang J.H."/>
            <person name="West J.A."/>
            <person name="Bhattacharya D."/>
            <person name="Yoon H.S."/>
        </authorList>
    </citation>
    <scope>NUCLEOTIDE SEQUENCE [LARGE SCALE GENOMIC DNA]</scope>
    <source>
        <strain evidence="3 4">CCMP1338</strain>
        <tissue evidence="3">Whole cell</tissue>
    </source>
</reference>
<dbReference type="EMBL" id="JAMWBK010000008">
    <property type="protein sequence ID" value="KAJ8902951.1"/>
    <property type="molecule type" value="Genomic_DNA"/>
</dbReference>
<evidence type="ECO:0000256" key="1">
    <source>
        <dbReference type="ARBA" id="ARBA00022801"/>
    </source>
</evidence>
<dbReference type="AlphaFoldDB" id="A0AAV8UQT7"/>
<dbReference type="InterPro" id="IPR049492">
    <property type="entry name" value="BD-FAE-like_dom"/>
</dbReference>
<protein>
    <recommendedName>
        <fullName evidence="2">BD-FAE-like domain-containing protein</fullName>
    </recommendedName>
</protein>
<comment type="caution">
    <text evidence="3">The sequence shown here is derived from an EMBL/GenBank/DDBJ whole genome shotgun (WGS) entry which is preliminary data.</text>
</comment>
<keyword evidence="4" id="KW-1185">Reference proteome</keyword>
<dbReference type="Proteomes" id="UP001157974">
    <property type="component" value="Unassembled WGS sequence"/>
</dbReference>
<name>A0AAV8UQT7_9RHOD</name>
<evidence type="ECO:0000313" key="4">
    <source>
        <dbReference type="Proteomes" id="UP001157974"/>
    </source>
</evidence>
<dbReference type="Pfam" id="PF20434">
    <property type="entry name" value="BD-FAE"/>
    <property type="match status" value="1"/>
</dbReference>
<dbReference type="PANTHER" id="PTHR48081">
    <property type="entry name" value="AB HYDROLASE SUPERFAMILY PROTEIN C4A8.06C"/>
    <property type="match status" value="1"/>
</dbReference>
<dbReference type="Gene3D" id="3.40.50.1820">
    <property type="entry name" value="alpha/beta hydrolase"/>
    <property type="match status" value="1"/>
</dbReference>
<proteinExistence type="predicted"/>